<dbReference type="InterPro" id="IPR013112">
    <property type="entry name" value="FAD-bd_8"/>
</dbReference>
<accession>A0A136IVM6</accession>
<keyword evidence="4 8" id="KW-1133">Transmembrane helix</keyword>
<organism evidence="12 13">
    <name type="scientific">Microdochium bolleyi</name>
    <dbReference type="NCBI Taxonomy" id="196109"/>
    <lineage>
        <taxon>Eukaryota</taxon>
        <taxon>Fungi</taxon>
        <taxon>Dikarya</taxon>
        <taxon>Ascomycota</taxon>
        <taxon>Pezizomycotina</taxon>
        <taxon>Sordariomycetes</taxon>
        <taxon>Xylariomycetidae</taxon>
        <taxon>Xylariales</taxon>
        <taxon>Microdochiaceae</taxon>
        <taxon>Microdochium</taxon>
    </lineage>
</organism>
<name>A0A136IVM6_9PEZI</name>
<evidence type="ECO:0000256" key="3">
    <source>
        <dbReference type="ARBA" id="ARBA00022692"/>
    </source>
</evidence>
<feature type="transmembrane region" description="Helical" evidence="8">
    <location>
        <begin position="302"/>
        <end position="320"/>
    </location>
</feature>
<protein>
    <recommendedName>
        <fullName evidence="14">Ferric reductase like transmembrane component-domain-containing protein</fullName>
    </recommendedName>
</protein>
<feature type="transmembrane region" description="Helical" evidence="8">
    <location>
        <begin position="442"/>
        <end position="459"/>
    </location>
</feature>
<dbReference type="GO" id="GO:0006879">
    <property type="term" value="P:intracellular iron ion homeostasis"/>
    <property type="evidence" value="ECO:0007669"/>
    <property type="project" value="TreeGrafter"/>
</dbReference>
<feature type="region of interest" description="Disordered" evidence="7">
    <location>
        <begin position="60"/>
        <end position="88"/>
    </location>
</feature>
<dbReference type="InterPro" id="IPR051410">
    <property type="entry name" value="Ferric/Cupric_Reductase"/>
</dbReference>
<evidence type="ECO:0000256" key="8">
    <source>
        <dbReference type="SAM" id="Phobius"/>
    </source>
</evidence>
<feature type="domain" description="Ferric oxidoreductase" evidence="10">
    <location>
        <begin position="306"/>
        <end position="418"/>
    </location>
</feature>
<feature type="transmembrane region" description="Helical" evidence="8">
    <location>
        <begin position="201"/>
        <end position="224"/>
    </location>
</feature>
<sequence length="739" mass="81173">MLSPTMRLTSKPLLAALVLGPASGWAQLLIGYGYMPYDPLCAESCLRSFSSLGLNCEAVASTTPPPSQNGSTMPDHGDGHGGHSKRHDMAPTTPACFASNEPFLTSVAWCMSVHCPEQEGVTDAAIQKHWEYWITGTKGAVKPKWSYAQALAAVNPAPPKVQLTRADMMLNETSLVPPGTYLAQWNVMGGVQHESVVESTYGIIIVVVTVGLPVLLSCLGYLPYMSKVIDKQVKPLLVYTSLLGTYQVRPLPFLLGNAPTIGQALFITLLFVLNFTLAAVSYTAKQPSAWYNDIWHEISAYVMYRTGVFAFMLFPLLFLFSSRNNALLWLTNWSHSTYLLLHRWLARFLMLHVVVHSVIGLQIYYARSATTAWWAWGVAATILTVVITLGSGLYVRKLNYELFLISHVVLTVLILVGCWYHLTLWYASMYMTYPDTWGYEVWLYIAFGVWAFDRVVRVGRVLKNGVRQSIVTDIGDEYVRVDVPGVRWGPEPGRHAYVFFPSLLPWRPWENHPFSVIPTSMLQQQQKQITAGHSSTVEEGRSSGITDDEKQGPQTTSQPVSKSESPIAAPSTNRDSTGAGITLLIKKGMGITKYLTGRPSIMTLLDGPYANNTHAPSAILRCDRVLLFGGGIGITGLLPWLHVGHGSVKLCWSVKEEAKDLIDAVGLGGGGAEVHDVRIGSRFDFDQVLAEEAATGWHRIGVVVSGPGSLCDDVRAAVAAAGRKSNETVFELEVDAYSW</sequence>
<dbReference type="AlphaFoldDB" id="A0A136IVM6"/>
<feature type="transmembrane region" description="Helical" evidence="8">
    <location>
        <begin position="402"/>
        <end position="422"/>
    </location>
</feature>
<feature type="transmembrane region" description="Helical" evidence="8">
    <location>
        <begin position="373"/>
        <end position="395"/>
    </location>
</feature>
<keyword evidence="6 8" id="KW-0472">Membrane</keyword>
<dbReference type="Pfam" id="PF01794">
    <property type="entry name" value="Ferric_reduct"/>
    <property type="match status" value="1"/>
</dbReference>
<evidence type="ECO:0000256" key="4">
    <source>
        <dbReference type="ARBA" id="ARBA00022989"/>
    </source>
</evidence>
<evidence type="ECO:0000256" key="6">
    <source>
        <dbReference type="ARBA" id="ARBA00023136"/>
    </source>
</evidence>
<gene>
    <name evidence="12" type="ORF">Micbo1qcDRAFT_13730</name>
</gene>
<dbReference type="InterPro" id="IPR039261">
    <property type="entry name" value="FNR_nucleotide-bd"/>
</dbReference>
<dbReference type="GO" id="GO:0006826">
    <property type="term" value="P:iron ion transport"/>
    <property type="evidence" value="ECO:0007669"/>
    <property type="project" value="TreeGrafter"/>
</dbReference>
<proteinExistence type="predicted"/>
<feature type="compositionally biased region" description="Basic and acidic residues" evidence="7">
    <location>
        <begin position="536"/>
        <end position="551"/>
    </location>
</feature>
<dbReference type="Proteomes" id="UP000070501">
    <property type="component" value="Unassembled WGS sequence"/>
</dbReference>
<dbReference type="Pfam" id="PF08022">
    <property type="entry name" value="FAD_binding_8"/>
    <property type="match status" value="1"/>
</dbReference>
<dbReference type="STRING" id="196109.A0A136IVM6"/>
<feature type="chain" id="PRO_5007293174" description="Ferric reductase like transmembrane component-domain-containing protein" evidence="9">
    <location>
        <begin position="27"/>
        <end position="739"/>
    </location>
</feature>
<keyword evidence="5" id="KW-0406">Ion transport</keyword>
<evidence type="ECO:0000256" key="5">
    <source>
        <dbReference type="ARBA" id="ARBA00023065"/>
    </source>
</evidence>
<evidence type="ECO:0008006" key="14">
    <source>
        <dbReference type="Google" id="ProtNLM"/>
    </source>
</evidence>
<keyword evidence="2" id="KW-0813">Transport</keyword>
<dbReference type="SUPFAM" id="SSF52343">
    <property type="entry name" value="Ferredoxin reductase-like, C-terminal NADP-linked domain"/>
    <property type="match status" value="1"/>
</dbReference>
<dbReference type="EMBL" id="KQ964256">
    <property type="protein sequence ID" value="KXJ88977.1"/>
    <property type="molecule type" value="Genomic_DNA"/>
</dbReference>
<evidence type="ECO:0000313" key="13">
    <source>
        <dbReference type="Proteomes" id="UP000070501"/>
    </source>
</evidence>
<evidence type="ECO:0000259" key="11">
    <source>
        <dbReference type="Pfam" id="PF08022"/>
    </source>
</evidence>
<dbReference type="PANTHER" id="PTHR32361">
    <property type="entry name" value="FERRIC/CUPRIC REDUCTASE TRANSMEMBRANE COMPONENT"/>
    <property type="match status" value="1"/>
</dbReference>
<dbReference type="SFLD" id="SFLDS00052">
    <property type="entry name" value="Ferric_Reductase_Domain"/>
    <property type="match status" value="1"/>
</dbReference>
<dbReference type="OrthoDB" id="167398at2759"/>
<keyword evidence="3 8" id="KW-0812">Transmembrane</keyword>
<evidence type="ECO:0000256" key="1">
    <source>
        <dbReference type="ARBA" id="ARBA00004141"/>
    </source>
</evidence>
<evidence type="ECO:0000256" key="7">
    <source>
        <dbReference type="SAM" id="MobiDB-lite"/>
    </source>
</evidence>
<evidence type="ECO:0000313" key="12">
    <source>
        <dbReference type="EMBL" id="KXJ88977.1"/>
    </source>
</evidence>
<evidence type="ECO:0000256" key="2">
    <source>
        <dbReference type="ARBA" id="ARBA00022448"/>
    </source>
</evidence>
<dbReference type="PANTHER" id="PTHR32361:SF9">
    <property type="entry name" value="FERRIC REDUCTASE TRANSMEMBRANE COMPONENT 3-RELATED"/>
    <property type="match status" value="1"/>
</dbReference>
<dbReference type="GO" id="GO:0000293">
    <property type="term" value="F:ferric-chelate reductase activity"/>
    <property type="evidence" value="ECO:0007669"/>
    <property type="project" value="TreeGrafter"/>
</dbReference>
<keyword evidence="9" id="KW-0732">Signal</keyword>
<evidence type="ECO:0000259" key="10">
    <source>
        <dbReference type="Pfam" id="PF01794"/>
    </source>
</evidence>
<feature type="compositionally biased region" description="Polar residues" evidence="7">
    <location>
        <begin position="552"/>
        <end position="575"/>
    </location>
</feature>
<feature type="compositionally biased region" description="Polar residues" evidence="7">
    <location>
        <begin position="525"/>
        <end position="535"/>
    </location>
</feature>
<feature type="transmembrane region" description="Helical" evidence="8">
    <location>
        <begin position="348"/>
        <end position="367"/>
    </location>
</feature>
<comment type="subcellular location">
    <subcellularLocation>
        <location evidence="1">Membrane</location>
        <topology evidence="1">Multi-pass membrane protein</topology>
    </subcellularLocation>
</comment>
<feature type="domain" description="FAD-binding 8" evidence="11">
    <location>
        <begin position="476"/>
        <end position="562"/>
    </location>
</feature>
<dbReference type="GO" id="GO:0015677">
    <property type="term" value="P:copper ion import"/>
    <property type="evidence" value="ECO:0007669"/>
    <property type="project" value="TreeGrafter"/>
</dbReference>
<reference evidence="13" key="1">
    <citation type="submission" date="2016-02" db="EMBL/GenBank/DDBJ databases">
        <title>Draft genome sequence of Microdochium bolleyi, a fungal endophyte of beachgrass.</title>
        <authorList>
            <consortium name="DOE Joint Genome Institute"/>
            <person name="David A.S."/>
            <person name="May G."/>
            <person name="Haridas S."/>
            <person name="Lim J."/>
            <person name="Wang M."/>
            <person name="Labutti K."/>
            <person name="Lipzen A."/>
            <person name="Barry K."/>
            <person name="Grigoriev I.V."/>
        </authorList>
    </citation>
    <scope>NUCLEOTIDE SEQUENCE [LARGE SCALE GENOMIC DNA]</scope>
    <source>
        <strain evidence="13">J235TASD1</strain>
    </source>
</reference>
<feature type="signal peptide" evidence="9">
    <location>
        <begin position="1"/>
        <end position="26"/>
    </location>
</feature>
<dbReference type="GO" id="GO:0005886">
    <property type="term" value="C:plasma membrane"/>
    <property type="evidence" value="ECO:0007669"/>
    <property type="project" value="TreeGrafter"/>
</dbReference>
<dbReference type="InterPro" id="IPR013130">
    <property type="entry name" value="Fe3_Rdtase_TM_dom"/>
</dbReference>
<evidence type="ECO:0000256" key="9">
    <source>
        <dbReference type="SAM" id="SignalP"/>
    </source>
</evidence>
<feature type="transmembrane region" description="Helical" evidence="8">
    <location>
        <begin position="261"/>
        <end position="282"/>
    </location>
</feature>
<keyword evidence="13" id="KW-1185">Reference proteome</keyword>
<feature type="region of interest" description="Disordered" evidence="7">
    <location>
        <begin position="525"/>
        <end position="575"/>
    </location>
</feature>
<dbReference type="InParanoid" id="A0A136IVM6"/>